<dbReference type="Gene3D" id="2.130.10.10">
    <property type="entry name" value="YVTN repeat-like/Quinoprotein amine dehydrogenase"/>
    <property type="match status" value="1"/>
</dbReference>
<keyword evidence="10" id="KW-1185">Reference proteome</keyword>
<keyword evidence="2" id="KW-0723">Serine/threonine-protein kinase</keyword>
<dbReference type="InterPro" id="IPR045162">
    <property type="entry name" value="Vps15-like"/>
</dbReference>
<sequence length="1789" mass="200859">MRILSKTFDGETTTAQFPLPFDSALMNASAIENNPANRKVHGTITSSFPIKVRSCAKKLDNDLPMKGLPSSTSALKMFTGFTKRPLNNKLGGAVSALPSRQQLKQLAEDNEANTAVRNGGDGISAGDNVPPSPCLSNISEQYTFASTPSAEFVPHQTTNHSSLQRMMTGDQRHLAGPLSSSLNTTQMMSSSNSSTSSASSCYSNLFTEICAQTAQCQPLPTIDINPENEALKQFNGLLKDANKLSPLSYNMIVSFLSGNKTNPLMDKLGTLITLPLSESVELEANDTSGTSAAAVFLVETFFQMNYCTGEWKRLRKSRLLKPEELGKYAHYLHGTKQLINNNHFGTASSNDCGGAMLNALSTPGGTDALVPNFAGQHVVQHQQGQQQHMVPRRQQQQQTFWALQQQQHQQPFGHMANKTKKKRSGVKDATKFKEKGIKFNTEKGQHILKNPGVVHAIVEKSAVKGTDTVLEPALLPFDNPSNFTFFFDTDRRRHCYLAPERFRDSEELEARASAVAGDFPNFYECLTEAMDIFAMGCLLVELLSDGRQIAFNLPQAIDYKNADEHTAKFFLKRLLSAVPDTEFRPLIAIMLDRDPKRRRDEFLKLSPCSSTVLFPQIFERYLYNYFKELQSIQSADALITKLFVERDNYMALLRDEDAANFVLFINIICAALRSCCSLTAKMDALSLLHQISKISTPVIIFERIVPYLAHSISDHFPLVRAEAILILCDILSTCANSIPPDECRLLIARWTQMMAEQKRRNKEARERRKAAAKLALKCLFDFSSIVLKLLKQSSSIDAVTEFFVTFCGCTDNEVRRCLFQPTNLDLLCQFFGASRVTDVLMHMITLLNDKHDWRVRAAFFEACPVLAQHLGQNRNSKLMPFLQQGLQDCEEFVVLECVCCVHALCRRQLLPKATICELLPDLVPLLVHPNKWLRIALVNILTILETDSCFTIADIYCKLTPLVTTFLRHPLIRLDCRDVLYETLVQPISRQIWDFICEQNNSAELITLIEERKTLEKLGGATKGNSGSNNSLLFNVISNVATMHHFDEKLNVADSKLPKTMGQLSKAQTLCSRPQNVLVSSSLWIQLTDFAPFKPALLPFDNPSDFTFFFDTDRRRHCYLAPERFRDSEELEARASAVAGDFPNFYECLTEAMDIFAMGCLLVELLSDGRQIAFNLPQAIDYKNADEHTAKFFLKRLLSAVPDTEFRPLIAIMYLYNYFKELQSIQSADALITKLFVERDNYMALLRDEDAANSVLFINIICAALRSCCSLTAKMDALSLLHQISKISTPVIIFERIVPYLAHSISDHFPLVRAEAILILCDILSTCANSIPPDECRLLIDFVFPKLCPIVISSACLPRIALATNLGKLAQISARFFEASVARMRSESPEQNQPEHGGGGCSTTTVQQMSSRLEKFLCEEKRLLLETERSSSIDAVTEFFVTFCGCTDNEVRRCLFQPTNLDLLCQFFGASRVTDVLMHMITLLNDKHDWRVRAAFFEACPVLAQHLGQNRNSKLMPFLQQGLQDCEEFVVLECVCCVHALCRRQLLPKATICELLPDLVPLLVHPNKGRNAIELSSVWQRRIKNSYGLITSFCIDTINQHWMLLTASSATTKNMLLWDLRFAGLEVCSWSHPSDRIIPLRSWALPNGSRCDRALTNCSREAELSIWDLSTRSRTDVLWPSTEAPLTYKTEMVSTAVAPSMIDGSHIIFTGDSEGSLRCWNLRYPNASAYLCGPYRRHLPSGDLNIGDLQQLKSPSRIVYRQMQITDSVLRVQAEDRSQLISPEAENGT</sequence>
<protein>
    <recommendedName>
        <fullName evidence="1">non-specific serine/threonine protein kinase</fullName>
        <ecNumber evidence="1">2.7.11.1</ecNumber>
    </recommendedName>
</protein>
<evidence type="ECO:0000313" key="10">
    <source>
        <dbReference type="Proteomes" id="UP000887572"/>
    </source>
</evidence>
<dbReference type="SUPFAM" id="SSF50978">
    <property type="entry name" value="WD40 repeat-like"/>
    <property type="match status" value="1"/>
</dbReference>
<dbReference type="WBParaSite" id="Gr19_v10_g2041.t2">
    <property type="protein sequence ID" value="Gr19_v10_g2041.t2"/>
    <property type="gene ID" value="Gr19_v10_g2041"/>
</dbReference>
<dbReference type="SUPFAM" id="SSF48371">
    <property type="entry name" value="ARM repeat"/>
    <property type="match status" value="2"/>
</dbReference>
<dbReference type="InterPro" id="IPR016024">
    <property type="entry name" value="ARM-type_fold"/>
</dbReference>
<dbReference type="InterPro" id="IPR055231">
    <property type="entry name" value="2AA_helical"/>
</dbReference>
<evidence type="ECO:0000259" key="9">
    <source>
        <dbReference type="Pfam" id="PF22956"/>
    </source>
</evidence>
<name>A0A914HM38_GLORO</name>
<dbReference type="GO" id="GO:0016236">
    <property type="term" value="P:macroautophagy"/>
    <property type="evidence" value="ECO:0007669"/>
    <property type="project" value="InterPro"/>
</dbReference>
<feature type="coiled-coil region" evidence="8">
    <location>
        <begin position="747"/>
        <end position="774"/>
    </location>
</feature>
<evidence type="ECO:0000256" key="2">
    <source>
        <dbReference type="ARBA" id="ARBA00022527"/>
    </source>
</evidence>
<evidence type="ECO:0000256" key="4">
    <source>
        <dbReference type="ARBA" id="ARBA00022737"/>
    </source>
</evidence>
<dbReference type="GO" id="GO:0045324">
    <property type="term" value="P:late endosome to vacuole transport"/>
    <property type="evidence" value="ECO:0007669"/>
    <property type="project" value="InterPro"/>
</dbReference>
<evidence type="ECO:0000256" key="1">
    <source>
        <dbReference type="ARBA" id="ARBA00012513"/>
    </source>
</evidence>
<evidence type="ECO:0000256" key="8">
    <source>
        <dbReference type="SAM" id="Coils"/>
    </source>
</evidence>
<dbReference type="GO" id="GO:0034272">
    <property type="term" value="C:phosphatidylinositol 3-kinase complex, class III, type II"/>
    <property type="evidence" value="ECO:0007669"/>
    <property type="project" value="TreeGrafter"/>
</dbReference>
<dbReference type="Pfam" id="PF22956">
    <property type="entry name" value="VPS15-like_hel"/>
    <property type="match status" value="3"/>
</dbReference>
<keyword evidence="7" id="KW-0067">ATP-binding</keyword>
<feature type="domain" description="Phosphatase 2A Regulatory Subunit A helical" evidence="9">
    <location>
        <begin position="1257"/>
        <end position="1568"/>
    </location>
</feature>
<dbReference type="GO" id="GO:0005524">
    <property type="term" value="F:ATP binding"/>
    <property type="evidence" value="ECO:0007669"/>
    <property type="project" value="UniProtKB-KW"/>
</dbReference>
<evidence type="ECO:0000256" key="6">
    <source>
        <dbReference type="ARBA" id="ARBA00022777"/>
    </source>
</evidence>
<dbReference type="InterPro" id="IPR011989">
    <property type="entry name" value="ARM-like"/>
</dbReference>
<dbReference type="InterPro" id="IPR015943">
    <property type="entry name" value="WD40/YVTN_repeat-like_dom_sf"/>
</dbReference>
<dbReference type="GO" id="GO:0005770">
    <property type="term" value="C:late endosome"/>
    <property type="evidence" value="ECO:0007669"/>
    <property type="project" value="TreeGrafter"/>
</dbReference>
<evidence type="ECO:0000256" key="3">
    <source>
        <dbReference type="ARBA" id="ARBA00022679"/>
    </source>
</evidence>
<feature type="domain" description="Phosphatase 2A Regulatory Subunit A helical" evidence="9">
    <location>
        <begin position="795"/>
        <end position="996"/>
    </location>
</feature>
<dbReference type="Gene3D" id="1.25.10.10">
    <property type="entry name" value="Leucine-rich Repeat Variant"/>
    <property type="match status" value="2"/>
</dbReference>
<evidence type="ECO:0000256" key="7">
    <source>
        <dbReference type="ARBA" id="ARBA00022840"/>
    </source>
</evidence>
<reference evidence="11" key="1">
    <citation type="submission" date="2022-11" db="UniProtKB">
        <authorList>
            <consortium name="WormBaseParasite"/>
        </authorList>
    </citation>
    <scope>IDENTIFICATION</scope>
</reference>
<dbReference type="GO" id="GO:0004674">
    <property type="term" value="F:protein serine/threonine kinase activity"/>
    <property type="evidence" value="ECO:0007669"/>
    <property type="project" value="UniProtKB-KW"/>
</dbReference>
<dbReference type="PANTHER" id="PTHR17583:SF0">
    <property type="entry name" value="PHOSPHOINOSITIDE 3-KINASE REGULATORY SUBUNIT 4"/>
    <property type="match status" value="1"/>
</dbReference>
<evidence type="ECO:0000313" key="11">
    <source>
        <dbReference type="WBParaSite" id="Gr19_v10_g2041.t2"/>
    </source>
</evidence>
<keyword evidence="3" id="KW-0808">Transferase</keyword>
<dbReference type="GO" id="GO:0034271">
    <property type="term" value="C:phosphatidylinositol 3-kinase complex, class III, type I"/>
    <property type="evidence" value="ECO:0007669"/>
    <property type="project" value="TreeGrafter"/>
</dbReference>
<accession>A0A914HM38</accession>
<keyword evidence="4" id="KW-0677">Repeat</keyword>
<dbReference type="Proteomes" id="UP000887572">
    <property type="component" value="Unplaced"/>
</dbReference>
<evidence type="ECO:0000256" key="5">
    <source>
        <dbReference type="ARBA" id="ARBA00022741"/>
    </source>
</evidence>
<organism evidence="10 11">
    <name type="scientific">Globodera rostochiensis</name>
    <name type="common">Golden nematode worm</name>
    <name type="synonym">Heterodera rostochiensis</name>
    <dbReference type="NCBI Taxonomy" id="31243"/>
    <lineage>
        <taxon>Eukaryota</taxon>
        <taxon>Metazoa</taxon>
        <taxon>Ecdysozoa</taxon>
        <taxon>Nematoda</taxon>
        <taxon>Chromadorea</taxon>
        <taxon>Rhabditida</taxon>
        <taxon>Tylenchina</taxon>
        <taxon>Tylenchomorpha</taxon>
        <taxon>Tylenchoidea</taxon>
        <taxon>Heteroderidae</taxon>
        <taxon>Heteroderinae</taxon>
        <taxon>Globodera</taxon>
    </lineage>
</organism>
<dbReference type="EC" id="2.7.11.1" evidence="1"/>
<dbReference type="InterPro" id="IPR011009">
    <property type="entry name" value="Kinase-like_dom_sf"/>
</dbReference>
<dbReference type="Gene3D" id="1.10.510.10">
    <property type="entry name" value="Transferase(Phosphotransferase) domain 1"/>
    <property type="match status" value="2"/>
</dbReference>
<dbReference type="GO" id="GO:0006623">
    <property type="term" value="P:protein targeting to vacuole"/>
    <property type="evidence" value="ECO:0007669"/>
    <property type="project" value="TreeGrafter"/>
</dbReference>
<keyword evidence="8" id="KW-0175">Coiled coil</keyword>
<dbReference type="SUPFAM" id="SSF56112">
    <property type="entry name" value="Protein kinase-like (PK-like)"/>
    <property type="match status" value="2"/>
</dbReference>
<keyword evidence="5" id="KW-0547">Nucleotide-binding</keyword>
<keyword evidence="6" id="KW-0418">Kinase</keyword>
<dbReference type="GO" id="GO:0071561">
    <property type="term" value="C:nucleus-vacuole junction"/>
    <property type="evidence" value="ECO:0007669"/>
    <property type="project" value="TreeGrafter"/>
</dbReference>
<feature type="domain" description="Phosphatase 2A Regulatory Subunit A helical" evidence="9">
    <location>
        <begin position="664"/>
        <end position="745"/>
    </location>
</feature>
<proteinExistence type="predicted"/>
<dbReference type="InterPro" id="IPR036322">
    <property type="entry name" value="WD40_repeat_dom_sf"/>
</dbReference>
<dbReference type="PANTHER" id="PTHR17583">
    <property type="entry name" value="PHOSPHOINOSITIDE 3-KINASE REGULATORY SUBUNIT 4"/>
    <property type="match status" value="1"/>
</dbReference>